<feature type="domain" description="Hydantoinase B/oxoprolinase" evidence="4">
    <location>
        <begin position="707"/>
        <end position="1222"/>
    </location>
</feature>
<dbReference type="AlphaFoldDB" id="Q0FY03"/>
<evidence type="ECO:0000313" key="7">
    <source>
        <dbReference type="Proteomes" id="UP000004310"/>
    </source>
</evidence>
<gene>
    <name evidence="6" type="ORF">FP2506_17724</name>
</gene>
<evidence type="ECO:0000256" key="2">
    <source>
        <dbReference type="SAM" id="MobiDB-lite"/>
    </source>
</evidence>
<feature type="domain" description="Hydantoinase A/oxoprolinase" evidence="3">
    <location>
        <begin position="211"/>
        <end position="499"/>
    </location>
</feature>
<dbReference type="eggNOG" id="COG0146">
    <property type="taxonomic scope" value="Bacteria"/>
</dbReference>
<dbReference type="PANTHER" id="PTHR11365:SF23">
    <property type="entry name" value="HYPOTHETICAL 5-OXOPROLINASE (EUROFUNG)-RELATED"/>
    <property type="match status" value="1"/>
</dbReference>
<organism evidence="6 7">
    <name type="scientific">Fulvimarina pelagi HTCC2506</name>
    <dbReference type="NCBI Taxonomy" id="314231"/>
    <lineage>
        <taxon>Bacteria</taxon>
        <taxon>Pseudomonadati</taxon>
        <taxon>Pseudomonadota</taxon>
        <taxon>Alphaproteobacteria</taxon>
        <taxon>Hyphomicrobiales</taxon>
        <taxon>Aurantimonadaceae</taxon>
        <taxon>Fulvimarina</taxon>
    </lineage>
</organism>
<proteinExistence type="inferred from homology"/>
<dbReference type="Pfam" id="PF02538">
    <property type="entry name" value="Hydantoinase_B"/>
    <property type="match status" value="1"/>
</dbReference>
<protein>
    <submittedName>
        <fullName evidence="6">5-oxoprolinase</fullName>
    </submittedName>
</protein>
<keyword evidence="7" id="KW-1185">Reference proteome</keyword>
<dbReference type="eggNOG" id="COG0145">
    <property type="taxonomic scope" value="Bacteria"/>
</dbReference>
<reference evidence="6 7" key="1">
    <citation type="journal article" date="2010" name="J. Bacteriol.">
        <title>Genome sequence of Fulvimarina pelagi HTCC2506T, a Mn(II)-oxidizing alphaproteobacterium possessing an aerobic anoxygenic photosynthetic gene cluster and Xanthorhodopsin.</title>
        <authorList>
            <person name="Kang I."/>
            <person name="Oh H.M."/>
            <person name="Lim S.I."/>
            <person name="Ferriera S."/>
            <person name="Giovannoni S.J."/>
            <person name="Cho J.C."/>
        </authorList>
    </citation>
    <scope>NUCLEOTIDE SEQUENCE [LARGE SCALE GENOMIC DNA]</scope>
    <source>
        <strain evidence="6 7">HTCC2506</strain>
    </source>
</reference>
<accession>Q0FY03</accession>
<comment type="caution">
    <text evidence="6">The sequence shown here is derived from an EMBL/GenBank/DDBJ whole genome shotgun (WGS) entry which is preliminary data.</text>
</comment>
<dbReference type="EMBL" id="AATP01000011">
    <property type="protein sequence ID" value="EAU39939.1"/>
    <property type="molecule type" value="Genomic_DNA"/>
</dbReference>
<dbReference type="HOGENOM" id="CLU_002157_0_0_5"/>
<dbReference type="InterPro" id="IPR008040">
    <property type="entry name" value="Hydant_A_N"/>
</dbReference>
<feature type="domain" description="Hydantoinase/oxoprolinase N-terminal" evidence="5">
    <location>
        <begin position="13"/>
        <end position="191"/>
    </location>
</feature>
<dbReference type="STRING" id="217511.GCA_001463845_01835"/>
<dbReference type="Pfam" id="PF01968">
    <property type="entry name" value="Hydantoinase_A"/>
    <property type="match status" value="1"/>
</dbReference>
<dbReference type="PANTHER" id="PTHR11365">
    <property type="entry name" value="5-OXOPROLINASE RELATED"/>
    <property type="match status" value="1"/>
</dbReference>
<dbReference type="InterPro" id="IPR003692">
    <property type="entry name" value="Hydantoinase_B"/>
</dbReference>
<evidence type="ECO:0000256" key="1">
    <source>
        <dbReference type="ARBA" id="ARBA00010403"/>
    </source>
</evidence>
<dbReference type="GO" id="GO:0017168">
    <property type="term" value="F:5-oxoprolinase (ATP-hydrolyzing) activity"/>
    <property type="evidence" value="ECO:0007669"/>
    <property type="project" value="TreeGrafter"/>
</dbReference>
<evidence type="ECO:0000259" key="3">
    <source>
        <dbReference type="Pfam" id="PF01968"/>
    </source>
</evidence>
<dbReference type="GO" id="GO:0006749">
    <property type="term" value="P:glutathione metabolic process"/>
    <property type="evidence" value="ECO:0007669"/>
    <property type="project" value="TreeGrafter"/>
</dbReference>
<dbReference type="InterPro" id="IPR002821">
    <property type="entry name" value="Hydantoinase_A"/>
</dbReference>
<name>Q0FY03_9HYPH</name>
<feature type="region of interest" description="Disordered" evidence="2">
    <location>
        <begin position="1164"/>
        <end position="1184"/>
    </location>
</feature>
<dbReference type="Pfam" id="PF05378">
    <property type="entry name" value="Hydant_A_N"/>
    <property type="match status" value="1"/>
</dbReference>
<comment type="similarity">
    <text evidence="1">Belongs to the oxoprolinase family.</text>
</comment>
<sequence length="1229" mass="131241">MASENAATGATDFWIDRGGTFTDVIAKAPDGTLSPLKLLSENPGVYDDAALEGIRRSLGIETGGPIPPSRVGMVRMGTTVATNALLERKGDRTLLLITRGFRDALKIAYQARPDIFAKQIVLPEQLYERVVEVPERVLADGTIETEFDEAATRKALKAAKEDGIDAVAICFMHSWRYPDHEKRAKTLAEEAGFSQVSTGHGVSPLVKLVGRGDTAVVDAYLTPILRRYVDKVASALGAETGDEKAPSLQFMMSSGGLTAAEMFDGKDAILSGPAGGVVGMAETGKAAGFEKIIGFDMGGTSTDVTHYAGSFERALDSEVAGVRIRAPMMRIHTVAAGGGSILSLDQGRFQVGPASAGAHPGPAAYGKGGPLTVTDANVMLGKLRPSLFPAVFGQNQDQPLDAEVVREKFETLRTEIGGERSLEEIAEGFLTIAVENMANAVKKISVQRGYDVSTYLLNSFGGAGGQHACLVADALSMETVLIHPMSGLLSAYGIGLSSLFASRSQAIVIPLNGEAPGEIAPLESRLTEEATAELKSQGLADDRIKTGTILQLRYDGTDTTLPVTWTGDLDAARRDFEAAHKAQFGFIYEGRAITVETVSLEASEIREVEASEKNTDGAAADGEASETVQVFTGGEHRSAGVYRSEMLSTHTMLNGPALIIEPNQTIVVEPGWRAEKTESGDILMKRTEKKPRLAALGTGQAGREGADPVLLEVFNNLFMSIAEQMGVTLQNTSSSVNIKERLDFSCAVFDENGALVANAPHMPVHLGSMDRSVEAIIKANEGKIRPGDVYALNAPYNGGTHLPDITVVTPLFEEDEGQEKRRILFYVASRGHHADVGGIAPGSMTPRATRVDQEGVLIDNLKLVSEGVFQEEETLGVLTGHAYPARNPAQNVADLKAQIAANEKGVTELRRMVETFGLDTVQAYMGHVQDNAAEAVRGLIEKLSDCECDYPTDTGQTIRVKITVDKKNRTAKVDFTGTSEARENNFNAPEPVTRAAVLYAFRVMVEKPIPMNAGCLRPVEIVIPDGSMLKPSYPAAVVAGNVETSQHVTNALFQAFGALANHQGTMNNLTFGNETYQYYETICSGSPAGKLNDGTTFAGTSGVHCHMTNSRLTDPEILEMRYPVVLENFHIRDGSGGDGAKRGGDGTERTIRFLQRMDCSILSSHRTRPPEGIAGGSPGEKGVTLVRRSNGETEELKPCDQTVLEAGEAVIVRTPTSGGFGNANFSSGR</sequence>
<dbReference type="Proteomes" id="UP000004310">
    <property type="component" value="Unassembled WGS sequence"/>
</dbReference>
<dbReference type="RefSeq" id="WP_007068659.1">
    <property type="nucleotide sequence ID" value="NZ_DS022272.1"/>
</dbReference>
<evidence type="ECO:0000313" key="6">
    <source>
        <dbReference type="EMBL" id="EAU39939.1"/>
    </source>
</evidence>
<dbReference type="GO" id="GO:0005829">
    <property type="term" value="C:cytosol"/>
    <property type="evidence" value="ECO:0007669"/>
    <property type="project" value="TreeGrafter"/>
</dbReference>
<dbReference type="InterPro" id="IPR045079">
    <property type="entry name" value="Oxoprolinase-like"/>
</dbReference>
<evidence type="ECO:0000259" key="4">
    <source>
        <dbReference type="Pfam" id="PF02538"/>
    </source>
</evidence>
<evidence type="ECO:0000259" key="5">
    <source>
        <dbReference type="Pfam" id="PF05378"/>
    </source>
</evidence>